<dbReference type="EMBL" id="JADBEO010000047">
    <property type="protein sequence ID" value="MDR4308337.1"/>
    <property type="molecule type" value="Genomic_DNA"/>
</dbReference>
<comment type="caution">
    <text evidence="3">The sequence shown here is derived from an EMBL/GenBank/DDBJ whole genome shotgun (WGS) entry which is preliminary data.</text>
</comment>
<feature type="signal peptide" evidence="2">
    <location>
        <begin position="1"/>
        <end position="24"/>
    </location>
</feature>
<gene>
    <name evidence="3" type="ORF">IHQ68_17095</name>
</gene>
<dbReference type="Proteomes" id="UP001181622">
    <property type="component" value="Unassembled WGS sequence"/>
</dbReference>
<feature type="transmembrane region" description="Helical" evidence="1">
    <location>
        <begin position="71"/>
        <end position="91"/>
    </location>
</feature>
<reference evidence="3" key="1">
    <citation type="submission" date="2020-10" db="EMBL/GenBank/DDBJ databases">
        <authorList>
            <person name="Abbas A."/>
            <person name="Razzaq R."/>
            <person name="Waqas M."/>
            <person name="Abbas N."/>
            <person name="Nielsen T.K."/>
            <person name="Hansen L.H."/>
            <person name="Hussain S."/>
            <person name="Shahid M."/>
        </authorList>
    </citation>
    <scope>NUCLEOTIDE SEQUENCE</scope>
    <source>
        <strain evidence="3">S14</strain>
    </source>
</reference>
<accession>A0ABU1DJN7</accession>
<sequence length="99" mass="10816">MRSLRWLRALLCLILVALTPLQSAQAGAPYLRASLSDLAAQEKPEESCGRGKATKDFGWKVVSFGVSTLKYLIGLFIIPIGFFLVVIGFVLQMVEALVC</sequence>
<keyword evidence="1" id="KW-1133">Transmembrane helix</keyword>
<evidence type="ECO:0000313" key="4">
    <source>
        <dbReference type="Proteomes" id="UP001181622"/>
    </source>
</evidence>
<organism evidence="3 4">
    <name type="scientific">Chelatococcus sambhunathii</name>
    <dbReference type="NCBI Taxonomy" id="363953"/>
    <lineage>
        <taxon>Bacteria</taxon>
        <taxon>Pseudomonadati</taxon>
        <taxon>Pseudomonadota</taxon>
        <taxon>Alphaproteobacteria</taxon>
        <taxon>Hyphomicrobiales</taxon>
        <taxon>Chelatococcaceae</taxon>
        <taxon>Chelatococcus</taxon>
    </lineage>
</organism>
<keyword evidence="4" id="KW-1185">Reference proteome</keyword>
<evidence type="ECO:0000313" key="3">
    <source>
        <dbReference type="EMBL" id="MDR4308337.1"/>
    </source>
</evidence>
<protein>
    <submittedName>
        <fullName evidence="3">Uncharacterized protein</fullName>
    </submittedName>
</protein>
<proteinExistence type="predicted"/>
<evidence type="ECO:0000256" key="1">
    <source>
        <dbReference type="SAM" id="Phobius"/>
    </source>
</evidence>
<keyword evidence="2" id="KW-0732">Signal</keyword>
<evidence type="ECO:0000256" key="2">
    <source>
        <dbReference type="SAM" id="SignalP"/>
    </source>
</evidence>
<keyword evidence="1" id="KW-0812">Transmembrane</keyword>
<keyword evidence="1" id="KW-0472">Membrane</keyword>
<feature type="chain" id="PRO_5046273942" evidence="2">
    <location>
        <begin position="25"/>
        <end position="99"/>
    </location>
</feature>
<name>A0ABU1DJN7_9HYPH</name>
<dbReference type="RefSeq" id="WP_309394008.1">
    <property type="nucleotide sequence ID" value="NZ_JADBEO010000047.1"/>
</dbReference>